<dbReference type="PANTHER" id="PTHR42827">
    <property type="entry name" value="IRON-SULFUR CLUSTER-BINDING PROTEIN-RELATED"/>
    <property type="match status" value="1"/>
</dbReference>
<keyword evidence="2" id="KW-0560">Oxidoreductase</keyword>
<name>A0A4P6LXC3_9FIRM</name>
<reference evidence="2 3" key="1">
    <citation type="submission" date="2019-01" db="EMBL/GenBank/DDBJ databases">
        <title>PMF-metabolizing Aryl O-demethylase.</title>
        <authorList>
            <person name="Kim M."/>
        </authorList>
    </citation>
    <scope>NUCLEOTIDE SEQUENCE [LARGE SCALE GENOMIC DNA]</scope>
    <source>
        <strain evidence="2 3">PMF1</strain>
    </source>
</reference>
<feature type="domain" description="4Fe-4S ferredoxin-type" evidence="1">
    <location>
        <begin position="182"/>
        <end position="213"/>
    </location>
</feature>
<evidence type="ECO:0000313" key="2">
    <source>
        <dbReference type="EMBL" id="QBE95507.1"/>
    </source>
</evidence>
<dbReference type="InterPro" id="IPR017896">
    <property type="entry name" value="4Fe4S_Fe-S-bd"/>
</dbReference>
<sequence>MPEERRMDMNSRAMTELIVKKAIAFGAASAGIANIRDLKTAPAFVMMPQRPHIDRVGAVENTTGLPEGVVDWKDEMHSMLVIAYEHPEEKPYLDCWLDGKNPPGNLELIKINKKLKTFIESEMPGVTAMPLNYYVEKGGVWLKDSAAVAGLGILGKNNLLITKEFGPRVRLRAMFLSADLPSTGPIDWDPCAGCDMPCRKSCPQNAFGTIAYDPEQYGGLAKLPGRDGSYSLLTCDRQMAEDEDNEIKTPTEVPDYGTAGSIIKYCRECELNCRIR</sequence>
<dbReference type="GO" id="GO:0052693">
    <property type="term" value="F:epoxyqueuosine reductase activity"/>
    <property type="evidence" value="ECO:0007669"/>
    <property type="project" value="UniProtKB-EC"/>
</dbReference>
<dbReference type="AlphaFoldDB" id="A0A4P6LXC3"/>
<gene>
    <name evidence="2" type="primary">queG</name>
    <name evidence="2" type="ORF">PMF13cell1_01030</name>
</gene>
<dbReference type="PANTHER" id="PTHR42827:SF1">
    <property type="entry name" value="IRON-SULFUR CLUSTER-BINDING PROTEIN"/>
    <property type="match status" value="1"/>
</dbReference>
<dbReference type="Proteomes" id="UP000289794">
    <property type="component" value="Chromosome"/>
</dbReference>
<dbReference type="EC" id="1.17.99.6" evidence="2"/>
<evidence type="ECO:0000259" key="1">
    <source>
        <dbReference type="PROSITE" id="PS51379"/>
    </source>
</evidence>
<dbReference type="KEGG" id="bpro:PMF13cell1_01030"/>
<dbReference type="RefSeq" id="WP_165392372.1">
    <property type="nucleotide sequence ID" value="NZ_CP035945.1"/>
</dbReference>
<dbReference type="EMBL" id="CP035945">
    <property type="protein sequence ID" value="QBE95507.1"/>
    <property type="molecule type" value="Genomic_DNA"/>
</dbReference>
<dbReference type="PROSITE" id="PS51379">
    <property type="entry name" value="4FE4S_FER_2"/>
    <property type="match status" value="1"/>
</dbReference>
<proteinExistence type="predicted"/>
<protein>
    <submittedName>
        <fullName evidence="2">Epoxyqueuosine reductase</fullName>
        <ecNumber evidence="2">1.17.99.6</ecNumber>
    </submittedName>
</protein>
<organism evidence="2 3">
    <name type="scientific">Blautia producta</name>
    <dbReference type="NCBI Taxonomy" id="33035"/>
    <lineage>
        <taxon>Bacteria</taxon>
        <taxon>Bacillati</taxon>
        <taxon>Bacillota</taxon>
        <taxon>Clostridia</taxon>
        <taxon>Lachnospirales</taxon>
        <taxon>Lachnospiraceae</taxon>
        <taxon>Blautia</taxon>
    </lineage>
</organism>
<accession>A0A4P6LXC3</accession>
<evidence type="ECO:0000313" key="3">
    <source>
        <dbReference type="Proteomes" id="UP000289794"/>
    </source>
</evidence>